<accession>A0A0N4YZ33</accession>
<dbReference type="EMBL" id="UYSL01028215">
    <property type="protein sequence ID" value="VDL87395.1"/>
    <property type="molecule type" value="Genomic_DNA"/>
</dbReference>
<evidence type="ECO:0000313" key="2">
    <source>
        <dbReference type="Proteomes" id="UP000271162"/>
    </source>
</evidence>
<proteinExistence type="predicted"/>
<organism evidence="3">
    <name type="scientific">Nippostrongylus brasiliensis</name>
    <name type="common">Rat hookworm</name>
    <dbReference type="NCBI Taxonomy" id="27835"/>
    <lineage>
        <taxon>Eukaryota</taxon>
        <taxon>Metazoa</taxon>
        <taxon>Ecdysozoa</taxon>
        <taxon>Nematoda</taxon>
        <taxon>Chromadorea</taxon>
        <taxon>Rhabditida</taxon>
        <taxon>Rhabditina</taxon>
        <taxon>Rhabditomorpha</taxon>
        <taxon>Strongyloidea</taxon>
        <taxon>Heligmosomidae</taxon>
        <taxon>Nippostrongylus</taxon>
    </lineage>
</organism>
<dbReference type="AlphaFoldDB" id="A0A0N4YZ33"/>
<keyword evidence="2" id="KW-1185">Reference proteome</keyword>
<protein>
    <submittedName>
        <fullName evidence="3">Pecanex-like protein</fullName>
    </submittedName>
</protein>
<reference evidence="1 2" key="2">
    <citation type="submission" date="2018-11" db="EMBL/GenBank/DDBJ databases">
        <authorList>
            <consortium name="Pathogen Informatics"/>
        </authorList>
    </citation>
    <scope>NUCLEOTIDE SEQUENCE [LARGE SCALE GENOMIC DNA]</scope>
</reference>
<evidence type="ECO:0000313" key="3">
    <source>
        <dbReference type="WBParaSite" id="NBR_0002250501-mRNA-1"/>
    </source>
</evidence>
<reference evidence="3" key="1">
    <citation type="submission" date="2017-02" db="UniProtKB">
        <authorList>
            <consortium name="WormBaseParasite"/>
        </authorList>
    </citation>
    <scope>IDENTIFICATION</scope>
</reference>
<gene>
    <name evidence="1" type="ORF">NBR_LOCUS22506</name>
</gene>
<evidence type="ECO:0000313" key="1">
    <source>
        <dbReference type="EMBL" id="VDL87395.1"/>
    </source>
</evidence>
<sequence length="82" mass="9355">MLYRACGDEEWLQRARCFGMDPEMISSALYACSQVTTMQEMLAGSVGDQQLCDQYRMFIYLTCFLQLFFSISPGLEPPVACF</sequence>
<dbReference type="WBParaSite" id="NBR_0002250501-mRNA-1">
    <property type="protein sequence ID" value="NBR_0002250501-mRNA-1"/>
    <property type="gene ID" value="NBR_0002250501"/>
</dbReference>
<name>A0A0N4YZ33_NIPBR</name>
<dbReference type="Proteomes" id="UP000271162">
    <property type="component" value="Unassembled WGS sequence"/>
</dbReference>